<evidence type="ECO:0000256" key="1">
    <source>
        <dbReference type="SAM" id="Phobius"/>
    </source>
</evidence>
<dbReference type="Proteomes" id="UP000018130">
    <property type="component" value="Unassembled WGS sequence"/>
</dbReference>
<organism evidence="2 3">
    <name type="scientific">Crocosphaera watsonii WH 0402</name>
    <dbReference type="NCBI Taxonomy" id="1284629"/>
    <lineage>
        <taxon>Bacteria</taxon>
        <taxon>Bacillati</taxon>
        <taxon>Cyanobacteriota</taxon>
        <taxon>Cyanophyceae</taxon>
        <taxon>Oscillatoriophycideae</taxon>
        <taxon>Chroococcales</taxon>
        <taxon>Aphanothecaceae</taxon>
        <taxon>Crocosphaera</taxon>
    </lineage>
</organism>
<dbReference type="EMBL" id="CAQN01000176">
    <property type="protein sequence ID" value="CCQ65401.1"/>
    <property type="molecule type" value="Genomic_DNA"/>
</dbReference>
<dbReference type="AlphaFoldDB" id="T2JJW8"/>
<accession>T2JJW8</accession>
<protein>
    <submittedName>
        <fullName evidence="2">Uncharacterized protein</fullName>
    </submittedName>
</protein>
<reference evidence="2 3" key="1">
    <citation type="submission" date="2013-01" db="EMBL/GenBank/DDBJ databases">
        <authorList>
            <person name="Bench S."/>
        </authorList>
    </citation>
    <scope>NUCLEOTIDE SEQUENCE [LARGE SCALE GENOMIC DNA]</scope>
    <source>
        <strain evidence="2 3">WH 0402</strain>
    </source>
</reference>
<proteinExistence type="predicted"/>
<feature type="transmembrane region" description="Helical" evidence="1">
    <location>
        <begin position="82"/>
        <end position="104"/>
    </location>
</feature>
<evidence type="ECO:0000313" key="2">
    <source>
        <dbReference type="EMBL" id="CCQ65401.1"/>
    </source>
</evidence>
<name>T2JJW8_CROWT</name>
<reference evidence="2 3" key="2">
    <citation type="submission" date="2013-09" db="EMBL/GenBank/DDBJ databases">
        <title>Whole genome comparison of six Crocosphaera watsonii strains with differing phenotypes.</title>
        <authorList>
            <person name="Bench S.R."/>
            <person name="Heller P."/>
            <person name="Frank I."/>
            <person name="Arciniega M."/>
            <person name="Shilova I.N."/>
            <person name="Zehr J.P."/>
        </authorList>
    </citation>
    <scope>NUCLEOTIDE SEQUENCE [LARGE SCALE GENOMIC DNA]</scope>
    <source>
        <strain evidence="2 3">WH 0402</strain>
    </source>
</reference>
<sequence>MSKTFIGVPSTPLFPSLAFTNNNQNNSSQLINTLSNPMALTLIGIFGLYGLLSLMGNGSKKGKLSTAYWGGKREKRRPKTLLYLKLMNPLATVLLYISGLLTLYS</sequence>
<evidence type="ECO:0000313" key="3">
    <source>
        <dbReference type="Proteomes" id="UP000018130"/>
    </source>
</evidence>
<keyword evidence="1" id="KW-0472">Membrane</keyword>
<comment type="caution">
    <text evidence="2">The sequence shown here is derived from an EMBL/GenBank/DDBJ whole genome shotgun (WGS) entry which is preliminary data.</text>
</comment>
<keyword evidence="1" id="KW-1133">Transmembrane helix</keyword>
<keyword evidence="1" id="KW-0812">Transmembrane</keyword>
<gene>
    <name evidence="2" type="ORF">CWATWH0402_105</name>
</gene>
<feature type="transmembrane region" description="Helical" evidence="1">
    <location>
        <begin position="34"/>
        <end position="55"/>
    </location>
</feature>